<dbReference type="Proteomes" id="UP000245771">
    <property type="component" value="Unassembled WGS sequence"/>
</dbReference>
<organism evidence="3 4">
    <name type="scientific">Meira miltonrushii</name>
    <dbReference type="NCBI Taxonomy" id="1280837"/>
    <lineage>
        <taxon>Eukaryota</taxon>
        <taxon>Fungi</taxon>
        <taxon>Dikarya</taxon>
        <taxon>Basidiomycota</taxon>
        <taxon>Ustilaginomycotina</taxon>
        <taxon>Exobasidiomycetes</taxon>
        <taxon>Exobasidiales</taxon>
        <taxon>Brachybasidiaceae</taxon>
        <taxon>Meira</taxon>
    </lineage>
</organism>
<proteinExistence type="inferred from homology"/>
<dbReference type="InterPro" id="IPR019451">
    <property type="entry name" value="Rtp1_C1"/>
</dbReference>
<dbReference type="GO" id="GO:0009306">
    <property type="term" value="P:protein secretion"/>
    <property type="evidence" value="ECO:0007669"/>
    <property type="project" value="TreeGrafter"/>
</dbReference>
<dbReference type="InterPro" id="IPR016024">
    <property type="entry name" value="ARM-type_fold"/>
</dbReference>
<dbReference type="STRING" id="1280837.A0A316VFI0"/>
<dbReference type="RefSeq" id="XP_025355375.1">
    <property type="nucleotide sequence ID" value="XM_025501698.1"/>
</dbReference>
<keyword evidence="4" id="KW-1185">Reference proteome</keyword>
<dbReference type="SUPFAM" id="SSF48371">
    <property type="entry name" value="ARM repeat"/>
    <property type="match status" value="1"/>
</dbReference>
<dbReference type="PANTHER" id="PTHR20959">
    <property type="entry name" value="TRANSPORT AND GOLGI ORGANIZATION PROTEIN 6 FAMILY MEMBER"/>
    <property type="match status" value="1"/>
</dbReference>
<evidence type="ECO:0000256" key="1">
    <source>
        <dbReference type="ARBA" id="ARBA00005724"/>
    </source>
</evidence>
<dbReference type="InParanoid" id="A0A316VFI0"/>
<comment type="similarity">
    <text evidence="1">Belongs to the Tango6 family.</text>
</comment>
<protein>
    <recommendedName>
        <fullName evidence="2">RNA polymerase II assembly factor Rtp1 C-terminal domain-containing protein</fullName>
    </recommendedName>
</protein>
<gene>
    <name evidence="3" type="ORF">FA14DRAFT_189082</name>
</gene>
<feature type="domain" description="RNA polymerase II assembly factor Rtp1 C-terminal" evidence="2">
    <location>
        <begin position="847"/>
        <end position="969"/>
    </location>
</feature>
<dbReference type="InterPro" id="IPR039600">
    <property type="entry name" value="TANGO6/Rtp1"/>
</dbReference>
<reference evidence="3 4" key="1">
    <citation type="journal article" date="2018" name="Mol. Biol. Evol.">
        <title>Broad Genomic Sampling Reveals a Smut Pathogenic Ancestry of the Fungal Clade Ustilaginomycotina.</title>
        <authorList>
            <person name="Kijpornyongpan T."/>
            <person name="Mondo S.J."/>
            <person name="Barry K."/>
            <person name="Sandor L."/>
            <person name="Lee J."/>
            <person name="Lipzen A."/>
            <person name="Pangilinan J."/>
            <person name="LaButti K."/>
            <person name="Hainaut M."/>
            <person name="Henrissat B."/>
            <person name="Grigoriev I.V."/>
            <person name="Spatafora J.W."/>
            <person name="Aime M.C."/>
        </authorList>
    </citation>
    <scope>NUCLEOTIDE SEQUENCE [LARGE SCALE GENOMIC DNA]</scope>
    <source>
        <strain evidence="3 4">MCA 3882</strain>
    </source>
</reference>
<evidence type="ECO:0000259" key="2">
    <source>
        <dbReference type="Pfam" id="PF10363"/>
    </source>
</evidence>
<evidence type="ECO:0000313" key="4">
    <source>
        <dbReference type="Proteomes" id="UP000245771"/>
    </source>
</evidence>
<dbReference type="OrthoDB" id="39591at2759"/>
<evidence type="ECO:0000313" key="3">
    <source>
        <dbReference type="EMBL" id="PWN35073.1"/>
    </source>
</evidence>
<accession>A0A316VFI0</accession>
<dbReference type="Pfam" id="PF10363">
    <property type="entry name" value="RTP1_C1"/>
    <property type="match status" value="1"/>
</dbReference>
<dbReference type="AlphaFoldDB" id="A0A316VFI0"/>
<dbReference type="GeneID" id="37023479"/>
<name>A0A316VFI0_9BASI</name>
<dbReference type="EMBL" id="KZ819603">
    <property type="protein sequence ID" value="PWN35073.1"/>
    <property type="molecule type" value="Genomic_DNA"/>
</dbReference>
<dbReference type="PANTHER" id="PTHR20959:SF1">
    <property type="entry name" value="TRANSPORT AND GOLGI ORGANIZATION PROTEIN 6 HOMOLOG"/>
    <property type="match status" value="1"/>
</dbReference>
<sequence length="1182" mass="130373">MEIDHAESPSSLKELVEVAAILCGQRDEKKIGKRTEEKSERESVKEVLKRRLDLYNERIGEGSQILGENIDNLQRITGEECLLVLGKISGALNQQKHASATSSSSASSASILGSRDRQTLKILIDIINNWNLTLLIASYDQALSCSRPKSLPKLQEIEAEEEATKQSADKLNNARTSLWESISRLDHIFNAFSIAEDLYVMRTLLYESCSVNTLAGAIRIGWGPVQLPIASRQQEDAIKKQGRTIVAHLLKGMTTSTALKILPAAANIGGSGARSPTAYFVKPITEMLFSAQLLRPDGVRALLRNTFPSEERGVTKRLVSVRHLLTNPPAQMPLPVFALQIIPRLLEIVGELPGDQKEIGQEAPSVQSSSAQKNAACFALSRFYELIPTDTFQLLCSHVLEYINPKISSQTSLTEGKVAATESQIVKAITLISMIVEESGPSSGLISAILKHLSIPLFVFYSFLKEQATPSIQTIGQKGKQRQMDQVTDTIYELLITYMRLADVDQAIRTFSPMHKGVFALTGKRLGVLSTEGGGDDYLVPQLRRDSDQQLEIVWHSGDKDDMNDDDALEALNKLNLQDMNIDIQHDQKEKEELPQIPHAFMDALKLIPSPAILSDLLKRSERKSIAAAIFVDLLDACALSKQRTQTIIGSNGLSSHLLYVQCMLQLIDTFGSQILQDQPDKVLEWIAFMLDRREGQAKSVRSEQKQEPEQGIEEIPFIRPSQASSSAISDLLNVNKSDDGAQNELFTDATPNEEDVEMIETALNLLLSLLEGDPKMTLESYSMLKVISAKVDALTSHTNDDIRPIAKEASLVLKARQSSTKVNPAAQNHDLLSDHENAIVRGNEMYQEALKMLQDPILPVRAHGLVVLKDLASHGSAKDDTKQILMDPALIPAILDIFVQAICDDESFLYLNAVKGLSEMANAGGRSMIRRLMLVYLGEREAKETLTQAEVDKRLRIGEALLQVVQRLKLALTAYTSEIVDPLLSAIRNSKLSTTLRSSMLSILGSCIEACPQAMALQGHARSIGDSMMDLLSIELDTKGQTTQEQMDDATLTETRLPQFRRAALILLSLLIRGAALQLEASNEDQQASAWQEDIPQLTSLRMPGGGTLSSIKSKIEKGKSSESKETTLLFEPNQIKRCEQIVGYVAQFDRDALAQQQAGVVMQDLETFKLYIIHTSASTL</sequence>